<sequence length="205" mass="23771">MQPFPPIEITWSYNPSQLRSQRKCIRTNLFQSHESGFTIHHPHVRLVMNRLFGLNHGLPLSIFNREDLFVILTGLLVAGPGGRAIWEETWSARILHNELFLSSKRTVRWGADHETEEKLRSELDTRAYAICGHVNMQLLNWVGKEEYMYTFAALHPKTKPVMECKDVVGECAQCFTDYDTTIESRWVVERWRSLVYIASIPSPIV</sequence>
<reference evidence="1" key="1">
    <citation type="submission" date="2023-06" db="EMBL/GenBank/DDBJ databases">
        <title>Genome-scale phylogeny and comparative genomics of the fungal order Sordariales.</title>
        <authorList>
            <consortium name="Lawrence Berkeley National Laboratory"/>
            <person name="Hensen N."/>
            <person name="Bonometti L."/>
            <person name="Westerberg I."/>
            <person name="Brannstrom I.O."/>
            <person name="Guillou S."/>
            <person name="Cros-Aarteil S."/>
            <person name="Calhoun S."/>
            <person name="Haridas S."/>
            <person name="Kuo A."/>
            <person name="Mondo S."/>
            <person name="Pangilinan J."/>
            <person name="Riley R."/>
            <person name="Labutti K."/>
            <person name="Andreopoulos B."/>
            <person name="Lipzen A."/>
            <person name="Chen C."/>
            <person name="Yanf M."/>
            <person name="Daum C."/>
            <person name="Ng V."/>
            <person name="Clum A."/>
            <person name="Steindorff A."/>
            <person name="Ohm R."/>
            <person name="Martin F."/>
            <person name="Silar P."/>
            <person name="Natvig D."/>
            <person name="Lalanne C."/>
            <person name="Gautier V."/>
            <person name="Ament-Velasquez S.L."/>
            <person name="Kruys A."/>
            <person name="Hutchinson M.I."/>
            <person name="Powell A.J."/>
            <person name="Barry K."/>
            <person name="Miller A.N."/>
            <person name="Grigoriev I.V."/>
            <person name="Debuchy R."/>
            <person name="Gladieux P."/>
            <person name="Thoren M.H."/>
            <person name="Johannesson H."/>
        </authorList>
    </citation>
    <scope>NUCLEOTIDE SEQUENCE</scope>
    <source>
        <strain evidence="1">CBS 606.72</strain>
    </source>
</reference>
<accession>A0AA39WYW4</accession>
<name>A0AA39WYW4_9PEZI</name>
<dbReference type="EMBL" id="JAULSU010000003">
    <property type="protein sequence ID" value="KAK0624194.1"/>
    <property type="molecule type" value="Genomic_DNA"/>
</dbReference>
<evidence type="ECO:0000313" key="1">
    <source>
        <dbReference type="EMBL" id="KAK0624194.1"/>
    </source>
</evidence>
<comment type="caution">
    <text evidence="1">The sequence shown here is derived from an EMBL/GenBank/DDBJ whole genome shotgun (WGS) entry which is preliminary data.</text>
</comment>
<gene>
    <name evidence="1" type="ORF">B0T14DRAFT_565487</name>
</gene>
<evidence type="ECO:0000313" key="2">
    <source>
        <dbReference type="Proteomes" id="UP001175000"/>
    </source>
</evidence>
<dbReference type="Proteomes" id="UP001175000">
    <property type="component" value="Unassembled WGS sequence"/>
</dbReference>
<proteinExistence type="predicted"/>
<dbReference type="AlphaFoldDB" id="A0AA39WYW4"/>
<keyword evidence="2" id="KW-1185">Reference proteome</keyword>
<organism evidence="1 2">
    <name type="scientific">Immersiella caudata</name>
    <dbReference type="NCBI Taxonomy" id="314043"/>
    <lineage>
        <taxon>Eukaryota</taxon>
        <taxon>Fungi</taxon>
        <taxon>Dikarya</taxon>
        <taxon>Ascomycota</taxon>
        <taxon>Pezizomycotina</taxon>
        <taxon>Sordariomycetes</taxon>
        <taxon>Sordariomycetidae</taxon>
        <taxon>Sordariales</taxon>
        <taxon>Lasiosphaeriaceae</taxon>
        <taxon>Immersiella</taxon>
    </lineage>
</organism>
<protein>
    <submittedName>
        <fullName evidence="1">Uncharacterized protein</fullName>
    </submittedName>
</protein>